<dbReference type="SUPFAM" id="SSF52821">
    <property type="entry name" value="Rhodanese/Cell cycle control phosphatase"/>
    <property type="match status" value="1"/>
</dbReference>
<dbReference type="PROSITE" id="PS50206">
    <property type="entry name" value="RHODANESE_3"/>
    <property type="match status" value="1"/>
</dbReference>
<gene>
    <name evidence="2" type="ORF">OTU49_007810</name>
</gene>
<protein>
    <recommendedName>
        <fullName evidence="1">Rhodanese domain-containing protein</fullName>
    </recommendedName>
</protein>
<proteinExistence type="predicted"/>
<feature type="domain" description="Rhodanese" evidence="1">
    <location>
        <begin position="27"/>
        <end position="130"/>
    </location>
</feature>
<dbReference type="InterPro" id="IPR036873">
    <property type="entry name" value="Rhodanese-like_dom_sf"/>
</dbReference>
<dbReference type="SMART" id="SM00450">
    <property type="entry name" value="RHOD"/>
    <property type="match status" value="1"/>
</dbReference>
<evidence type="ECO:0000313" key="2">
    <source>
        <dbReference type="EMBL" id="KAK8731126.1"/>
    </source>
</evidence>
<reference evidence="2 3" key="1">
    <citation type="journal article" date="2024" name="BMC Genomics">
        <title>Genome assembly of redclaw crayfish (Cherax quadricarinatus) provides insights into its immune adaptation and hypoxia tolerance.</title>
        <authorList>
            <person name="Liu Z."/>
            <person name="Zheng J."/>
            <person name="Li H."/>
            <person name="Fang K."/>
            <person name="Wang S."/>
            <person name="He J."/>
            <person name="Zhou D."/>
            <person name="Weng S."/>
            <person name="Chi M."/>
            <person name="Gu Z."/>
            <person name="He J."/>
            <person name="Li F."/>
            <person name="Wang M."/>
        </authorList>
    </citation>
    <scope>NUCLEOTIDE SEQUENCE [LARGE SCALE GENOMIC DNA]</scope>
    <source>
        <strain evidence="2">ZL_2023a</strain>
    </source>
</reference>
<dbReference type="Proteomes" id="UP001445076">
    <property type="component" value="Unassembled WGS sequence"/>
</dbReference>
<dbReference type="PANTHER" id="PTHR44086:SF10">
    <property type="entry name" value="THIOSULFATE SULFURTRANSFERASE_RHODANESE-LIKE DOMAIN-CONTAINING PROTEIN 3"/>
    <property type="match status" value="1"/>
</dbReference>
<dbReference type="Gene3D" id="3.40.250.10">
    <property type="entry name" value="Rhodanese-like domain"/>
    <property type="match status" value="1"/>
</dbReference>
<keyword evidence="3" id="KW-1185">Reference proteome</keyword>
<dbReference type="PANTHER" id="PTHR44086">
    <property type="entry name" value="THIOSULFATE SULFURTRANSFERASE RDL2, MITOCHONDRIAL-RELATED"/>
    <property type="match status" value="1"/>
</dbReference>
<feature type="non-terminal residue" evidence="2">
    <location>
        <position position="1"/>
    </location>
</feature>
<dbReference type="AlphaFoldDB" id="A0AAW0WGD6"/>
<dbReference type="EMBL" id="JARKIK010000062">
    <property type="protein sequence ID" value="KAK8731126.1"/>
    <property type="molecule type" value="Genomic_DNA"/>
</dbReference>
<dbReference type="InterPro" id="IPR001763">
    <property type="entry name" value="Rhodanese-like_dom"/>
</dbReference>
<evidence type="ECO:0000313" key="3">
    <source>
        <dbReference type="Proteomes" id="UP001445076"/>
    </source>
</evidence>
<organism evidence="2 3">
    <name type="scientific">Cherax quadricarinatus</name>
    <name type="common">Australian red claw crayfish</name>
    <dbReference type="NCBI Taxonomy" id="27406"/>
    <lineage>
        <taxon>Eukaryota</taxon>
        <taxon>Metazoa</taxon>
        <taxon>Ecdysozoa</taxon>
        <taxon>Arthropoda</taxon>
        <taxon>Crustacea</taxon>
        <taxon>Multicrustacea</taxon>
        <taxon>Malacostraca</taxon>
        <taxon>Eumalacostraca</taxon>
        <taxon>Eucarida</taxon>
        <taxon>Decapoda</taxon>
        <taxon>Pleocyemata</taxon>
        <taxon>Astacidea</taxon>
        <taxon>Parastacoidea</taxon>
        <taxon>Parastacidae</taxon>
        <taxon>Cherax</taxon>
    </lineage>
</organism>
<sequence length="139" mass="15484">VVVLVVSQLRSSFTTMTSINYEELSSHLSEFVIIDVRQRDEVVEQGQLPGSHVLPVQELEESLGLEEESFKAKYGFPRPSPEDPNLVISCRSGRRVGVANEILQAKGFTKHKLYHGSFLDWAAHGGAYTKPGQPYQALQ</sequence>
<accession>A0AAW0WGD6</accession>
<dbReference type="Pfam" id="PF00581">
    <property type="entry name" value="Rhodanese"/>
    <property type="match status" value="1"/>
</dbReference>
<evidence type="ECO:0000259" key="1">
    <source>
        <dbReference type="PROSITE" id="PS50206"/>
    </source>
</evidence>
<name>A0AAW0WGD6_CHEQU</name>
<comment type="caution">
    <text evidence="2">The sequence shown here is derived from an EMBL/GenBank/DDBJ whole genome shotgun (WGS) entry which is preliminary data.</text>
</comment>